<dbReference type="GO" id="GO:0005524">
    <property type="term" value="F:ATP binding"/>
    <property type="evidence" value="ECO:0007669"/>
    <property type="project" value="UniProtKB-UniRule"/>
</dbReference>
<name>A0A917DSE5_9BACL</name>
<dbReference type="InterPro" id="IPR022861">
    <property type="entry name" value="Gln_tRNA_ligase_bac"/>
</dbReference>
<dbReference type="PROSITE" id="PS00178">
    <property type="entry name" value="AA_TRNA_LIGASE_I"/>
    <property type="match status" value="1"/>
</dbReference>
<dbReference type="PANTHER" id="PTHR43097">
    <property type="entry name" value="GLUTAMINE-TRNA LIGASE"/>
    <property type="match status" value="1"/>
</dbReference>
<feature type="domain" description="Glutamyl/glutaminyl-tRNA synthetase class Ib catalytic" evidence="10">
    <location>
        <begin position="34"/>
        <end position="343"/>
    </location>
</feature>
<dbReference type="Gene3D" id="3.90.800.10">
    <property type="entry name" value="Glutamyl-tRNA Synthetase, Domain 3"/>
    <property type="match status" value="1"/>
</dbReference>
<dbReference type="NCBIfam" id="NF011291">
    <property type="entry name" value="PRK14703.1"/>
    <property type="match status" value="1"/>
</dbReference>
<comment type="subcellular location">
    <subcellularLocation>
        <location evidence="8">Cytoplasm</location>
    </subcellularLocation>
</comment>
<dbReference type="InterPro" id="IPR000924">
    <property type="entry name" value="Glu/Gln-tRNA-synth"/>
</dbReference>
<evidence type="ECO:0000256" key="2">
    <source>
        <dbReference type="ARBA" id="ARBA00022598"/>
    </source>
</evidence>
<evidence type="ECO:0000259" key="12">
    <source>
        <dbReference type="Pfam" id="PF20974"/>
    </source>
</evidence>
<dbReference type="InterPro" id="IPR014729">
    <property type="entry name" value="Rossmann-like_a/b/a_fold"/>
</dbReference>
<dbReference type="NCBIfam" id="TIGR00440">
    <property type="entry name" value="glnS"/>
    <property type="match status" value="1"/>
</dbReference>
<dbReference type="InterPro" id="IPR020058">
    <property type="entry name" value="Glu/Gln-tRNA-synth_Ib_cat-dom"/>
</dbReference>
<dbReference type="HAMAP" id="MF_00126">
    <property type="entry name" value="Gln_tRNA_synth"/>
    <property type="match status" value="1"/>
</dbReference>
<comment type="caution">
    <text evidence="8">Lacks conserved residue(s) required for the propagation of feature annotation.</text>
</comment>
<feature type="binding site" evidence="8">
    <location>
        <position position="74"/>
    </location>
    <ligand>
        <name>L-glutamine</name>
        <dbReference type="ChEBI" id="CHEBI:58359"/>
    </ligand>
</feature>
<dbReference type="Gene3D" id="2.40.240.10">
    <property type="entry name" value="Ribosomal Protein L25, Chain P"/>
    <property type="match status" value="2"/>
</dbReference>
<feature type="short sequence motif" description="'HIGH' region" evidence="8">
    <location>
        <begin position="41"/>
        <end position="51"/>
    </location>
</feature>
<reference evidence="13" key="2">
    <citation type="submission" date="2020-09" db="EMBL/GenBank/DDBJ databases">
        <authorList>
            <person name="Sun Q."/>
            <person name="Zhou Y."/>
        </authorList>
    </citation>
    <scope>NUCLEOTIDE SEQUENCE</scope>
    <source>
        <strain evidence="13">CGMCC 1.15178</strain>
    </source>
</reference>
<keyword evidence="4 8" id="KW-0067">ATP-binding</keyword>
<dbReference type="InterPro" id="IPR020056">
    <property type="entry name" value="Rbsml_bL25/Gln-tRNA_synth_N"/>
</dbReference>
<reference evidence="13" key="1">
    <citation type="journal article" date="2014" name="Int. J. Syst. Evol. Microbiol.">
        <title>Complete genome sequence of Corynebacterium casei LMG S-19264T (=DSM 44701T), isolated from a smear-ripened cheese.</title>
        <authorList>
            <consortium name="US DOE Joint Genome Institute (JGI-PGF)"/>
            <person name="Walter F."/>
            <person name="Albersmeier A."/>
            <person name="Kalinowski J."/>
            <person name="Ruckert C."/>
        </authorList>
    </citation>
    <scope>NUCLEOTIDE SEQUENCE</scope>
    <source>
        <strain evidence="13">CGMCC 1.15178</strain>
    </source>
</reference>
<dbReference type="PANTHER" id="PTHR43097:SF5">
    <property type="entry name" value="GLUTAMATE--TRNA LIGASE"/>
    <property type="match status" value="1"/>
</dbReference>
<dbReference type="AlphaFoldDB" id="A0A917DSE5"/>
<dbReference type="Pfam" id="PF00749">
    <property type="entry name" value="tRNA-synt_1c"/>
    <property type="match status" value="1"/>
</dbReference>
<dbReference type="PRINTS" id="PR00987">
    <property type="entry name" value="TRNASYNTHGLU"/>
</dbReference>
<dbReference type="Proteomes" id="UP000612456">
    <property type="component" value="Unassembled WGS sequence"/>
</dbReference>
<dbReference type="InterPro" id="IPR020059">
    <property type="entry name" value="Glu/Gln-tRNA-synth_Ib_codon-bd"/>
</dbReference>
<evidence type="ECO:0000313" key="14">
    <source>
        <dbReference type="Proteomes" id="UP000612456"/>
    </source>
</evidence>
<evidence type="ECO:0000256" key="5">
    <source>
        <dbReference type="ARBA" id="ARBA00022917"/>
    </source>
</evidence>
<protein>
    <recommendedName>
        <fullName evidence="8">Glutamine--tRNA ligase</fullName>
        <ecNumber evidence="8">6.1.1.18</ecNumber>
    </recommendedName>
    <alternativeName>
        <fullName evidence="8">Glutaminyl-tRNA synthetase</fullName>
        <shortName evidence="8">GlnRS</shortName>
    </alternativeName>
</protein>
<dbReference type="Gene3D" id="3.40.50.620">
    <property type="entry name" value="HUPs"/>
    <property type="match status" value="1"/>
</dbReference>
<dbReference type="SUPFAM" id="SSF50715">
    <property type="entry name" value="Ribosomal protein L25-like"/>
    <property type="match status" value="1"/>
</dbReference>
<comment type="caution">
    <text evidence="13">The sequence shown here is derived from an EMBL/GenBank/DDBJ whole genome shotgun (WGS) entry which is preliminary data.</text>
</comment>
<keyword evidence="6 8" id="KW-0030">Aminoacyl-tRNA synthetase</keyword>
<evidence type="ECO:0000256" key="7">
    <source>
        <dbReference type="ARBA" id="ARBA00048270"/>
    </source>
</evidence>
<keyword evidence="14" id="KW-1185">Reference proteome</keyword>
<evidence type="ECO:0000259" key="10">
    <source>
        <dbReference type="Pfam" id="PF00749"/>
    </source>
</evidence>
<evidence type="ECO:0000259" key="11">
    <source>
        <dbReference type="Pfam" id="PF03950"/>
    </source>
</evidence>
<accession>A0A917DSE5</accession>
<feature type="domain" description="tRNA synthetases class I (E and Q) anti-codon binding" evidence="12">
    <location>
        <begin position="463"/>
        <end position="550"/>
    </location>
</feature>
<dbReference type="InterPro" id="IPR050132">
    <property type="entry name" value="Gln/Glu-tRNA_Ligase"/>
</dbReference>
<feature type="domain" description="Glutamyl/glutaminyl-tRNA synthetase class Ib anti-codon binding" evidence="11">
    <location>
        <begin position="346"/>
        <end position="446"/>
    </location>
</feature>
<dbReference type="Gene3D" id="1.10.1160.10">
    <property type="entry name" value="Glutamyl-trna Synthetase, Domain 2"/>
    <property type="match status" value="1"/>
</dbReference>
<dbReference type="EC" id="6.1.1.18" evidence="8"/>
<keyword evidence="3 8" id="KW-0547">Nucleotide-binding</keyword>
<dbReference type="InterPro" id="IPR004514">
    <property type="entry name" value="Gln-tRNA-synth"/>
</dbReference>
<organism evidence="13 14">
    <name type="scientific">Paenibacillus nasutitermitis</name>
    <dbReference type="NCBI Taxonomy" id="1652958"/>
    <lineage>
        <taxon>Bacteria</taxon>
        <taxon>Bacillati</taxon>
        <taxon>Bacillota</taxon>
        <taxon>Bacilli</taxon>
        <taxon>Bacillales</taxon>
        <taxon>Paenibacillaceae</taxon>
        <taxon>Paenibacillus</taxon>
    </lineage>
</organism>
<keyword evidence="1 8" id="KW-0963">Cytoplasm</keyword>
<keyword evidence="2 8" id="KW-0436">Ligase</keyword>
<evidence type="ECO:0000256" key="8">
    <source>
        <dbReference type="HAMAP-Rule" id="MF_00126"/>
    </source>
</evidence>
<feature type="binding site" evidence="8">
    <location>
        <position position="218"/>
    </location>
    <ligand>
        <name>L-glutamine</name>
        <dbReference type="ChEBI" id="CHEBI:58359"/>
    </ligand>
</feature>
<feature type="short sequence motif" description="'KMSKS' region" evidence="8">
    <location>
        <begin position="274"/>
        <end position="278"/>
    </location>
</feature>
<evidence type="ECO:0000256" key="1">
    <source>
        <dbReference type="ARBA" id="ARBA00022490"/>
    </source>
</evidence>
<proteinExistence type="inferred from homology"/>
<dbReference type="Pfam" id="PF20974">
    <property type="entry name" value="tRNA-synt_1c_C2"/>
    <property type="match status" value="1"/>
</dbReference>
<dbReference type="FunFam" id="1.10.1160.10:FF:000001">
    <property type="entry name" value="Glutamine--tRNA ligase"/>
    <property type="match status" value="1"/>
</dbReference>
<evidence type="ECO:0000256" key="6">
    <source>
        <dbReference type="ARBA" id="ARBA00023146"/>
    </source>
</evidence>
<evidence type="ECO:0000256" key="4">
    <source>
        <dbReference type="ARBA" id="ARBA00022840"/>
    </source>
</evidence>
<dbReference type="GO" id="GO:0006425">
    <property type="term" value="P:glutaminyl-tRNA aminoacylation"/>
    <property type="evidence" value="ECO:0007669"/>
    <property type="project" value="UniProtKB-UniRule"/>
</dbReference>
<sequence>MHDERLIDVENATTPPNFIKNIITEDLESGKTKQVVTRFPPEPNGYLHIGHARAIWINFSLADEFGGRTHLRLDDTNPTKEDVEYVNAIKEDVKWLGYDWENLYFASDYFEEMYIRAERLIEKGKAYVDDLSAAEIREMRGTLTEPGSNSPFRDRGVQENLDLFRKMRSGDFKDGEKVLRAKIDMASPNINLRDPVIYRIAHVSHHNTGDKWCIYPMYAFAHPLEDAIEGVTHSLCSLEFEDQRPFYDWVVAECEMPNTPRQYEFGRLNLVQTITSKRKLKLLVDEQHVDGWDDPRMPTISGLRRRGFTPEAIRNFIYETGISRSQGLVELQMLEHFVREDLKLKAPRTMAVVDPLKVVITNYPEGEIEWLEAENNSENPEMGNRQIPFSREIYIEQEDFMENPPNKYFRLFPGNEVRLKHAYFIKCNEVIKDEDGKVIEIRCTYDPETKSGSGFTGRKVKGTIHWVEASQAVAAEFRLYEPLINPEALEETLLGEDEAGEAADKPEKTFLDQLNPNSLTVKQGYVEPEMKEAKPQDKFQFFRHGYFNVDTKYSRPGSPVFNQIVSLKSSFQLPAVD</sequence>
<feature type="binding site" evidence="8">
    <location>
        <begin position="267"/>
        <end position="268"/>
    </location>
    <ligand>
        <name>ATP</name>
        <dbReference type="ChEBI" id="CHEBI:30616"/>
    </ligand>
</feature>
<dbReference type="GO" id="GO:0005829">
    <property type="term" value="C:cytosol"/>
    <property type="evidence" value="ECO:0007669"/>
    <property type="project" value="TreeGrafter"/>
</dbReference>
<dbReference type="GO" id="GO:0006424">
    <property type="term" value="P:glutamyl-tRNA aminoacylation"/>
    <property type="evidence" value="ECO:0007669"/>
    <property type="project" value="UniProtKB-UniRule"/>
</dbReference>
<keyword evidence="5 8" id="KW-0648">Protein biosynthesis</keyword>
<dbReference type="SUPFAM" id="SSF52374">
    <property type="entry name" value="Nucleotidylyl transferase"/>
    <property type="match status" value="1"/>
</dbReference>
<dbReference type="FunFam" id="2.40.240.10:FF:000001">
    <property type="entry name" value="Glutamine--tRNA ligase"/>
    <property type="match status" value="1"/>
</dbReference>
<dbReference type="EMBL" id="BMHP01000002">
    <property type="protein sequence ID" value="GGD66618.1"/>
    <property type="molecule type" value="Genomic_DNA"/>
</dbReference>
<feature type="binding site" evidence="8">
    <location>
        <begin position="42"/>
        <end position="44"/>
    </location>
    <ligand>
        <name>ATP</name>
        <dbReference type="ChEBI" id="CHEBI:30616"/>
    </ligand>
</feature>
<dbReference type="FunFam" id="3.90.800.10:FF:000001">
    <property type="entry name" value="Glutamine--tRNA ligase"/>
    <property type="match status" value="1"/>
</dbReference>
<comment type="catalytic activity">
    <reaction evidence="7 8">
        <text>tRNA(Gln) + L-glutamine + ATP = L-glutaminyl-tRNA(Gln) + AMP + diphosphate</text>
        <dbReference type="Rhea" id="RHEA:20121"/>
        <dbReference type="Rhea" id="RHEA-COMP:9662"/>
        <dbReference type="Rhea" id="RHEA-COMP:9681"/>
        <dbReference type="ChEBI" id="CHEBI:30616"/>
        <dbReference type="ChEBI" id="CHEBI:33019"/>
        <dbReference type="ChEBI" id="CHEBI:58359"/>
        <dbReference type="ChEBI" id="CHEBI:78442"/>
        <dbReference type="ChEBI" id="CHEBI:78521"/>
        <dbReference type="ChEBI" id="CHEBI:456215"/>
        <dbReference type="EC" id="6.1.1.18"/>
    </reaction>
</comment>
<dbReference type="InterPro" id="IPR049437">
    <property type="entry name" value="tRNA-synt_1c_C2"/>
</dbReference>
<evidence type="ECO:0000313" key="13">
    <source>
        <dbReference type="EMBL" id="GGD66618.1"/>
    </source>
</evidence>
<dbReference type="GO" id="GO:0004819">
    <property type="term" value="F:glutamine-tRNA ligase activity"/>
    <property type="evidence" value="ECO:0007669"/>
    <property type="project" value="UniProtKB-UniRule"/>
</dbReference>
<comment type="similarity">
    <text evidence="8 9">Belongs to the class-I aminoacyl-tRNA synthetase family.</text>
</comment>
<dbReference type="Pfam" id="PF03950">
    <property type="entry name" value="tRNA-synt_1c_C"/>
    <property type="match status" value="1"/>
</dbReference>
<dbReference type="InterPro" id="IPR011035">
    <property type="entry name" value="Ribosomal_bL25/Gln-tRNA_synth"/>
</dbReference>
<evidence type="ECO:0000256" key="9">
    <source>
        <dbReference type="RuleBase" id="RU363037"/>
    </source>
</evidence>
<dbReference type="InterPro" id="IPR001412">
    <property type="entry name" value="aa-tRNA-synth_I_CS"/>
</dbReference>
<dbReference type="FunFam" id="3.40.50.620:FF:000037">
    <property type="entry name" value="Glutamine--tRNA ligase cytoplasmic"/>
    <property type="match status" value="1"/>
</dbReference>
<gene>
    <name evidence="8" type="primary">glnS</name>
    <name evidence="13" type="ORF">GCM10010911_25460</name>
</gene>
<dbReference type="RefSeq" id="WP_229750270.1">
    <property type="nucleotide sequence ID" value="NZ_BMHP01000002.1"/>
</dbReference>
<comment type="subunit">
    <text evidence="8">Monomer.</text>
</comment>
<dbReference type="InterPro" id="IPR020061">
    <property type="entry name" value="Glu_tRNA_lig_a-bdl"/>
</dbReference>
<evidence type="ECO:0000256" key="3">
    <source>
        <dbReference type="ARBA" id="ARBA00022741"/>
    </source>
</evidence>